<reference evidence="2 3" key="1">
    <citation type="journal article" date="2012" name="Genome Biol.">
        <title>Genome and low-iron response of an oceanic diatom adapted to chronic iron limitation.</title>
        <authorList>
            <person name="Lommer M."/>
            <person name="Specht M."/>
            <person name="Roy A.S."/>
            <person name="Kraemer L."/>
            <person name="Andreson R."/>
            <person name="Gutowska M.A."/>
            <person name="Wolf J."/>
            <person name="Bergner S.V."/>
            <person name="Schilhabel M.B."/>
            <person name="Klostermeier U.C."/>
            <person name="Beiko R.G."/>
            <person name="Rosenstiel P."/>
            <person name="Hippler M."/>
            <person name="Laroche J."/>
        </authorList>
    </citation>
    <scope>NUCLEOTIDE SEQUENCE [LARGE SCALE GENOMIC DNA]</scope>
    <source>
        <strain evidence="2 3">CCMP1005</strain>
    </source>
</reference>
<feature type="region of interest" description="Disordered" evidence="1">
    <location>
        <begin position="65"/>
        <end position="98"/>
    </location>
</feature>
<comment type="caution">
    <text evidence="2">The sequence shown here is derived from an EMBL/GenBank/DDBJ whole genome shotgun (WGS) entry which is preliminary data.</text>
</comment>
<feature type="region of interest" description="Disordered" evidence="1">
    <location>
        <begin position="113"/>
        <end position="268"/>
    </location>
</feature>
<feature type="compositionally biased region" description="Polar residues" evidence="1">
    <location>
        <begin position="241"/>
        <end position="268"/>
    </location>
</feature>
<name>K0S9S3_THAOC</name>
<evidence type="ECO:0000256" key="1">
    <source>
        <dbReference type="SAM" id="MobiDB-lite"/>
    </source>
</evidence>
<gene>
    <name evidence="2" type="ORF">THAOC_17382</name>
</gene>
<feature type="non-terminal residue" evidence="2">
    <location>
        <position position="1"/>
    </location>
</feature>
<feature type="compositionally biased region" description="Polar residues" evidence="1">
    <location>
        <begin position="192"/>
        <end position="219"/>
    </location>
</feature>
<accession>K0S9S3</accession>
<dbReference type="EMBL" id="AGNL01019181">
    <property type="protein sequence ID" value="EJK62025.1"/>
    <property type="molecule type" value="Genomic_DNA"/>
</dbReference>
<sequence>IKSNLPNTFSGDRGGAAEDADLLAELRAISSKSHTDRFAEAKSAKNKPVTVDSVVAFPEQCKAEDSRIDGRRSEVAVSSGKGITSDLPNTFRGDRGGSAEDAALLAELRAVSNKSSADRFADEGDVAPQGDPETALTSGAPALASDRPVPKRKTDRPRPPWKRKDAKRATSAGFDVVVAAPPATSSDAPTDGSSATAGQSEATAKSSSHPTAIKSTAPKTFSGDRGGAAEDEELLAELRAISNSASNRFDASDGADTQSLSRSAQYDR</sequence>
<keyword evidence="3" id="KW-1185">Reference proteome</keyword>
<feature type="compositionally biased region" description="Basic and acidic residues" evidence="1">
    <location>
        <begin position="65"/>
        <end position="74"/>
    </location>
</feature>
<evidence type="ECO:0000313" key="3">
    <source>
        <dbReference type="Proteomes" id="UP000266841"/>
    </source>
</evidence>
<evidence type="ECO:0000313" key="2">
    <source>
        <dbReference type="EMBL" id="EJK62025.1"/>
    </source>
</evidence>
<proteinExistence type="predicted"/>
<feature type="compositionally biased region" description="Basic residues" evidence="1">
    <location>
        <begin position="150"/>
        <end position="166"/>
    </location>
</feature>
<protein>
    <submittedName>
        <fullName evidence="2">Uncharacterized protein</fullName>
    </submittedName>
</protein>
<feature type="compositionally biased region" description="Low complexity" evidence="1">
    <location>
        <begin position="175"/>
        <end position="191"/>
    </location>
</feature>
<dbReference type="AlphaFoldDB" id="K0S9S3"/>
<organism evidence="2 3">
    <name type="scientific">Thalassiosira oceanica</name>
    <name type="common">Marine diatom</name>
    <dbReference type="NCBI Taxonomy" id="159749"/>
    <lineage>
        <taxon>Eukaryota</taxon>
        <taxon>Sar</taxon>
        <taxon>Stramenopiles</taxon>
        <taxon>Ochrophyta</taxon>
        <taxon>Bacillariophyta</taxon>
        <taxon>Coscinodiscophyceae</taxon>
        <taxon>Thalassiosirophycidae</taxon>
        <taxon>Thalassiosirales</taxon>
        <taxon>Thalassiosiraceae</taxon>
        <taxon>Thalassiosira</taxon>
    </lineage>
</organism>
<dbReference type="Proteomes" id="UP000266841">
    <property type="component" value="Unassembled WGS sequence"/>
</dbReference>